<dbReference type="EMBL" id="FQUC01000006">
    <property type="protein sequence ID" value="SHF45410.1"/>
    <property type="molecule type" value="Genomic_DNA"/>
</dbReference>
<evidence type="ECO:0000313" key="2">
    <source>
        <dbReference type="Proteomes" id="UP000184480"/>
    </source>
</evidence>
<protein>
    <submittedName>
        <fullName evidence="1">Uncharacterized protein</fullName>
    </submittedName>
</protein>
<evidence type="ECO:0000313" key="1">
    <source>
        <dbReference type="EMBL" id="SHF45410.1"/>
    </source>
</evidence>
<reference evidence="2" key="1">
    <citation type="submission" date="2016-11" db="EMBL/GenBank/DDBJ databases">
        <authorList>
            <person name="Varghese N."/>
            <person name="Submissions S."/>
        </authorList>
    </citation>
    <scope>NUCLEOTIDE SEQUENCE [LARGE SCALE GENOMIC DNA]</scope>
    <source>
        <strain evidence="2">DSM 27370</strain>
    </source>
</reference>
<gene>
    <name evidence="1" type="ORF">SAMN05444362_106176</name>
</gene>
<keyword evidence="2" id="KW-1185">Reference proteome</keyword>
<dbReference type="Proteomes" id="UP000184480">
    <property type="component" value="Unassembled WGS sequence"/>
</dbReference>
<dbReference type="AlphaFoldDB" id="A0A1M5BSN0"/>
<proteinExistence type="predicted"/>
<sequence>MGFGISLIDIIARISLKKEIICFGRNAKRCMPVSVDDQEDVKRKKYIPSTCINNCIGISKFKKNCLFECCSNSMQIPLTQLYLAVGCSDYTLLFTFLSEKMSGFSFFPERRFSVAVA</sequence>
<name>A0A1M5BSN0_9BACT</name>
<accession>A0A1M5BSN0</accession>
<organism evidence="1 2">
    <name type="scientific">Dysgonomonas macrotermitis</name>
    <dbReference type="NCBI Taxonomy" id="1346286"/>
    <lineage>
        <taxon>Bacteria</taxon>
        <taxon>Pseudomonadati</taxon>
        <taxon>Bacteroidota</taxon>
        <taxon>Bacteroidia</taxon>
        <taxon>Bacteroidales</taxon>
        <taxon>Dysgonomonadaceae</taxon>
        <taxon>Dysgonomonas</taxon>
    </lineage>
</organism>